<feature type="region of interest" description="Disordered" evidence="1">
    <location>
        <begin position="79"/>
        <end position="129"/>
    </location>
</feature>
<accession>A0A0C9WV46</accession>
<dbReference type="EMBL" id="KN838727">
    <property type="protein sequence ID" value="KIJ96285.1"/>
    <property type="molecule type" value="Genomic_DNA"/>
</dbReference>
<gene>
    <name evidence="2" type="ORF">K443DRAFT_10765</name>
</gene>
<organism evidence="2 3">
    <name type="scientific">Laccaria amethystina LaAM-08-1</name>
    <dbReference type="NCBI Taxonomy" id="1095629"/>
    <lineage>
        <taxon>Eukaryota</taxon>
        <taxon>Fungi</taxon>
        <taxon>Dikarya</taxon>
        <taxon>Basidiomycota</taxon>
        <taxon>Agaricomycotina</taxon>
        <taxon>Agaricomycetes</taxon>
        <taxon>Agaricomycetidae</taxon>
        <taxon>Agaricales</taxon>
        <taxon>Agaricineae</taxon>
        <taxon>Hydnangiaceae</taxon>
        <taxon>Laccaria</taxon>
    </lineage>
</organism>
<evidence type="ECO:0000313" key="2">
    <source>
        <dbReference type="EMBL" id="KIJ96285.1"/>
    </source>
</evidence>
<sequence length="129" mass="14508">MTSTNQTPCTNVPLKYPMCPQLDMFWKYRFISHITDRHLTESIGLLSLDILLDLGVTTLLAISNDSNIVQIIEDKMVDSKEEGEDPGISKHNAKQDGVERQARKRAMSTVSTLSRQGSPMKRTHHGLQV</sequence>
<evidence type="ECO:0000313" key="3">
    <source>
        <dbReference type="Proteomes" id="UP000054477"/>
    </source>
</evidence>
<evidence type="ECO:0000256" key="1">
    <source>
        <dbReference type="SAM" id="MobiDB-lite"/>
    </source>
</evidence>
<proteinExistence type="predicted"/>
<keyword evidence="3" id="KW-1185">Reference proteome</keyword>
<dbReference type="Proteomes" id="UP000054477">
    <property type="component" value="Unassembled WGS sequence"/>
</dbReference>
<name>A0A0C9WV46_9AGAR</name>
<protein>
    <submittedName>
        <fullName evidence="2">Uncharacterized protein</fullName>
    </submittedName>
</protein>
<dbReference type="OrthoDB" id="2953545at2759"/>
<reference evidence="2 3" key="1">
    <citation type="submission" date="2014-04" db="EMBL/GenBank/DDBJ databases">
        <authorList>
            <consortium name="DOE Joint Genome Institute"/>
            <person name="Kuo A."/>
            <person name="Kohler A."/>
            <person name="Nagy L.G."/>
            <person name="Floudas D."/>
            <person name="Copeland A."/>
            <person name="Barry K.W."/>
            <person name="Cichocki N."/>
            <person name="Veneault-Fourrey C."/>
            <person name="LaButti K."/>
            <person name="Lindquist E.A."/>
            <person name="Lipzen A."/>
            <person name="Lundell T."/>
            <person name="Morin E."/>
            <person name="Murat C."/>
            <person name="Sun H."/>
            <person name="Tunlid A."/>
            <person name="Henrissat B."/>
            <person name="Grigoriev I.V."/>
            <person name="Hibbett D.S."/>
            <person name="Martin F."/>
            <person name="Nordberg H.P."/>
            <person name="Cantor M.N."/>
            <person name="Hua S.X."/>
        </authorList>
    </citation>
    <scope>NUCLEOTIDE SEQUENCE [LARGE SCALE GENOMIC DNA]</scope>
    <source>
        <strain evidence="2 3">LaAM-08-1</strain>
    </source>
</reference>
<reference evidence="3" key="2">
    <citation type="submission" date="2015-01" db="EMBL/GenBank/DDBJ databases">
        <title>Evolutionary Origins and Diversification of the Mycorrhizal Mutualists.</title>
        <authorList>
            <consortium name="DOE Joint Genome Institute"/>
            <consortium name="Mycorrhizal Genomics Consortium"/>
            <person name="Kohler A."/>
            <person name="Kuo A."/>
            <person name="Nagy L.G."/>
            <person name="Floudas D."/>
            <person name="Copeland A."/>
            <person name="Barry K.W."/>
            <person name="Cichocki N."/>
            <person name="Veneault-Fourrey C."/>
            <person name="LaButti K."/>
            <person name="Lindquist E.A."/>
            <person name="Lipzen A."/>
            <person name="Lundell T."/>
            <person name="Morin E."/>
            <person name="Murat C."/>
            <person name="Riley R."/>
            <person name="Ohm R."/>
            <person name="Sun H."/>
            <person name="Tunlid A."/>
            <person name="Henrissat B."/>
            <person name="Grigoriev I.V."/>
            <person name="Hibbett D.S."/>
            <person name="Martin F."/>
        </authorList>
    </citation>
    <scope>NUCLEOTIDE SEQUENCE [LARGE SCALE GENOMIC DNA]</scope>
    <source>
        <strain evidence="3">LaAM-08-1</strain>
    </source>
</reference>
<dbReference type="HOGENOM" id="CLU_1949152_0_0_1"/>
<feature type="compositionally biased region" description="Polar residues" evidence="1">
    <location>
        <begin position="108"/>
        <end position="117"/>
    </location>
</feature>
<dbReference type="AlphaFoldDB" id="A0A0C9WV46"/>